<comment type="caution">
    <text evidence="2">The sequence shown here is derived from an EMBL/GenBank/DDBJ whole genome shotgun (WGS) entry which is preliminary data.</text>
</comment>
<protein>
    <recommendedName>
        <fullName evidence="1">TadE-like domain-containing protein</fullName>
    </recommendedName>
</protein>
<organism evidence="2 3">
    <name type="scientific">Nocardioides endophyticus</name>
    <dbReference type="NCBI Taxonomy" id="1353775"/>
    <lineage>
        <taxon>Bacteria</taxon>
        <taxon>Bacillati</taxon>
        <taxon>Actinomycetota</taxon>
        <taxon>Actinomycetes</taxon>
        <taxon>Propionibacteriales</taxon>
        <taxon>Nocardioidaceae</taxon>
        <taxon>Nocardioides</taxon>
    </lineage>
</organism>
<evidence type="ECO:0000259" key="1">
    <source>
        <dbReference type="Pfam" id="PF07811"/>
    </source>
</evidence>
<proteinExistence type="predicted"/>
<accession>A0ABP8ZJI1</accession>
<reference evidence="3" key="1">
    <citation type="journal article" date="2019" name="Int. J. Syst. Evol. Microbiol.">
        <title>The Global Catalogue of Microorganisms (GCM) 10K type strain sequencing project: providing services to taxonomists for standard genome sequencing and annotation.</title>
        <authorList>
            <consortium name="The Broad Institute Genomics Platform"/>
            <consortium name="The Broad Institute Genome Sequencing Center for Infectious Disease"/>
            <person name="Wu L."/>
            <person name="Ma J."/>
        </authorList>
    </citation>
    <scope>NUCLEOTIDE SEQUENCE [LARGE SCALE GENOMIC DNA]</scope>
    <source>
        <strain evidence="3">JCM 18532</strain>
    </source>
</reference>
<keyword evidence="3" id="KW-1185">Reference proteome</keyword>
<gene>
    <name evidence="2" type="ORF">GCM10023350_50050</name>
</gene>
<name>A0ABP8ZJI1_9ACTN</name>
<dbReference type="RefSeq" id="WP_345529840.1">
    <property type="nucleotide sequence ID" value="NZ_BAABKN010000036.1"/>
</dbReference>
<sequence length="208" mass="21857">MAVEAALVLPILFTMLFGIIELSMLVKDNVAVASAARVGVRAATTTAAVMSGPGVCTYREDDAPICAPGNSPAPGLAELAADAIESSGSSMNKDSIEYILVYKANSKGYPGANSNTTMPTSCSGYDSCVKFKWSEDANAFRYANGTWKSTSVNACAGQSDAVGVYLRVTHHFTTGLFPDMVTVDDRAVGKFEPLPPDNCKSTSPFPHP</sequence>
<evidence type="ECO:0000313" key="2">
    <source>
        <dbReference type="EMBL" id="GAA4758297.1"/>
    </source>
</evidence>
<feature type="domain" description="TadE-like" evidence="1">
    <location>
        <begin position="2"/>
        <end position="41"/>
    </location>
</feature>
<dbReference type="Proteomes" id="UP001499882">
    <property type="component" value="Unassembled WGS sequence"/>
</dbReference>
<evidence type="ECO:0000313" key="3">
    <source>
        <dbReference type="Proteomes" id="UP001499882"/>
    </source>
</evidence>
<dbReference type="EMBL" id="BAABKN010000036">
    <property type="protein sequence ID" value="GAA4758297.1"/>
    <property type="molecule type" value="Genomic_DNA"/>
</dbReference>
<dbReference type="Pfam" id="PF07811">
    <property type="entry name" value="TadE"/>
    <property type="match status" value="1"/>
</dbReference>
<dbReference type="InterPro" id="IPR012495">
    <property type="entry name" value="TadE-like_dom"/>
</dbReference>